<dbReference type="SUPFAM" id="SSF48019">
    <property type="entry name" value="post-AAA+ oligomerization domain-like"/>
    <property type="match status" value="1"/>
</dbReference>
<keyword evidence="4" id="KW-0235">DNA replication</keyword>
<dbReference type="GO" id="GO:0017116">
    <property type="term" value="F:single-stranded DNA helicase activity"/>
    <property type="evidence" value="ECO:0007669"/>
    <property type="project" value="TreeGrafter"/>
</dbReference>
<gene>
    <name evidence="8" type="ORF">A3F54_00540</name>
</gene>
<feature type="domain" description="AAA+ ATPase" evidence="7">
    <location>
        <begin position="52"/>
        <end position="168"/>
    </location>
</feature>
<reference evidence="8 9" key="1">
    <citation type="journal article" date="2016" name="Nat. Commun.">
        <title>Thousands of microbial genomes shed light on interconnected biogeochemical processes in an aquifer system.</title>
        <authorList>
            <person name="Anantharaman K."/>
            <person name="Brown C.T."/>
            <person name="Hug L.A."/>
            <person name="Sharon I."/>
            <person name="Castelle C.J."/>
            <person name="Probst A.J."/>
            <person name="Thomas B.C."/>
            <person name="Singh A."/>
            <person name="Wilkins M.J."/>
            <person name="Karaoz U."/>
            <person name="Brodie E.L."/>
            <person name="Williams K.H."/>
            <person name="Hubbard S.S."/>
            <person name="Banfield J.F."/>
        </authorList>
    </citation>
    <scope>NUCLEOTIDE SEQUENCE [LARGE SCALE GENOMIC DNA]</scope>
</reference>
<keyword evidence="5" id="KW-0547">Nucleotide-binding</keyword>
<dbReference type="Pfam" id="PF16193">
    <property type="entry name" value="AAA_assoc_2"/>
    <property type="match status" value="1"/>
</dbReference>
<evidence type="ECO:0000256" key="5">
    <source>
        <dbReference type="ARBA" id="ARBA00022741"/>
    </source>
</evidence>
<proteinExistence type="inferred from homology"/>
<dbReference type="InterPro" id="IPR008921">
    <property type="entry name" value="DNA_pol3_clamp-load_cplx_C"/>
</dbReference>
<dbReference type="FunFam" id="1.20.272.10:FF:000001">
    <property type="entry name" value="Putative AAA family ATPase"/>
    <property type="match status" value="1"/>
</dbReference>
<dbReference type="GO" id="GO:0005524">
    <property type="term" value="F:ATP binding"/>
    <property type="evidence" value="ECO:0007669"/>
    <property type="project" value="UniProtKB-KW"/>
</dbReference>
<dbReference type="FunFam" id="1.10.8.60:FF:000029">
    <property type="entry name" value="Replication-associated recombination protein A"/>
    <property type="match status" value="1"/>
</dbReference>
<name>A0A1G2B7C0_9BACT</name>
<dbReference type="Gene3D" id="1.10.3710.10">
    <property type="entry name" value="DNA polymerase III clamp loader subunits, C-terminal domain"/>
    <property type="match status" value="1"/>
</dbReference>
<accession>A0A1G2B7C0</accession>
<evidence type="ECO:0000256" key="3">
    <source>
        <dbReference type="ARBA" id="ARBA00020776"/>
    </source>
</evidence>
<dbReference type="Gene3D" id="3.40.50.300">
    <property type="entry name" value="P-loop containing nucleotide triphosphate hydrolases"/>
    <property type="match status" value="1"/>
</dbReference>
<dbReference type="PANTHER" id="PTHR13779:SF7">
    <property type="entry name" value="ATPASE WRNIP1"/>
    <property type="match status" value="1"/>
</dbReference>
<dbReference type="InterPro" id="IPR032423">
    <property type="entry name" value="AAA_assoc_2"/>
</dbReference>
<dbReference type="SUPFAM" id="SSF52540">
    <property type="entry name" value="P-loop containing nucleoside triphosphate hydrolases"/>
    <property type="match status" value="1"/>
</dbReference>
<evidence type="ECO:0000256" key="6">
    <source>
        <dbReference type="ARBA" id="ARBA00022840"/>
    </source>
</evidence>
<dbReference type="GO" id="GO:0016887">
    <property type="term" value="F:ATP hydrolysis activity"/>
    <property type="evidence" value="ECO:0007669"/>
    <property type="project" value="InterPro"/>
</dbReference>
<dbReference type="Pfam" id="PF12002">
    <property type="entry name" value="MgsA_C"/>
    <property type="match status" value="1"/>
</dbReference>
<dbReference type="Gene3D" id="1.10.8.60">
    <property type="match status" value="1"/>
</dbReference>
<organism evidence="8 9">
    <name type="scientific">Candidatus Kerfeldbacteria bacterium RIFCSPHIGHO2_12_FULL_48_17</name>
    <dbReference type="NCBI Taxonomy" id="1798542"/>
    <lineage>
        <taxon>Bacteria</taxon>
        <taxon>Candidatus Kerfeldiibacteriota</taxon>
    </lineage>
</organism>
<evidence type="ECO:0000313" key="8">
    <source>
        <dbReference type="EMBL" id="OGY84895.1"/>
    </source>
</evidence>
<protein>
    <recommendedName>
        <fullName evidence="3">Replication-associated recombination protein A</fullName>
    </recommendedName>
</protein>
<dbReference type="Pfam" id="PF00004">
    <property type="entry name" value="AAA"/>
    <property type="match status" value="1"/>
</dbReference>
<evidence type="ECO:0000313" key="9">
    <source>
        <dbReference type="Proteomes" id="UP000176952"/>
    </source>
</evidence>
<dbReference type="GO" id="GO:0008047">
    <property type="term" value="F:enzyme activator activity"/>
    <property type="evidence" value="ECO:0007669"/>
    <property type="project" value="TreeGrafter"/>
</dbReference>
<dbReference type="Gene3D" id="1.20.272.10">
    <property type="match status" value="1"/>
</dbReference>
<comment type="similarity">
    <text evidence="2">Belongs to the AAA ATPase family. RarA/MGS1/WRNIP1 subfamily.</text>
</comment>
<sequence>MKNPYPQPFQTPSQPLQPLADRLRAQTLVQYVGQTHLVGTGKVLRSAIESDQLPSMIFWGPPGSGKTTLGHIIAKATKSEFVKLSAISSGVKDIRAVFESAAKLRRLGTRTIIFIDEIHRFNKGQQDVFLPYVENGTVILIGATTENPSFEVNAALLSRCRVFVLNLLESAEIVQILERALSDETNGLGGRGVKAPAAVLDYLAKMSNGDARVALNALELAVQISRPDKKGATTLKQKDIQEALQKTHLLYDRAGEQHYNIISALHKSMRGGDADAALYWLGRMLQAGEDPLYIARRLVRFASEDIGLANSQALVQAVAAYQACHFIGMPECEVNLAQATVYMALSKKSNVLYAAYGAVKQDIMEMPNEPVPLHLRNAPTKLMKQLNYGKGYKYTPDFETPEEARQDYLPDSLRGKKYIQ</sequence>
<dbReference type="SMART" id="SM00382">
    <property type="entry name" value="AAA"/>
    <property type="match status" value="1"/>
</dbReference>
<dbReference type="GO" id="GO:0006261">
    <property type="term" value="P:DNA-templated DNA replication"/>
    <property type="evidence" value="ECO:0007669"/>
    <property type="project" value="TreeGrafter"/>
</dbReference>
<dbReference type="GO" id="GO:0000731">
    <property type="term" value="P:DNA synthesis involved in DNA repair"/>
    <property type="evidence" value="ECO:0007669"/>
    <property type="project" value="TreeGrafter"/>
</dbReference>
<dbReference type="PANTHER" id="PTHR13779">
    <property type="entry name" value="WERNER HELICASE-INTERACTING PROTEIN 1 FAMILY MEMBER"/>
    <property type="match status" value="1"/>
</dbReference>
<evidence type="ECO:0000256" key="1">
    <source>
        <dbReference type="ARBA" id="ARBA00002393"/>
    </source>
</evidence>
<evidence type="ECO:0000256" key="2">
    <source>
        <dbReference type="ARBA" id="ARBA00008959"/>
    </source>
</evidence>
<dbReference type="EMBL" id="MHKD01000010">
    <property type="protein sequence ID" value="OGY84895.1"/>
    <property type="molecule type" value="Genomic_DNA"/>
</dbReference>
<dbReference type="InterPro" id="IPR051314">
    <property type="entry name" value="AAA_ATPase_RarA/MGS1/WRNIP1"/>
</dbReference>
<dbReference type="FunFam" id="3.40.50.300:FF:000137">
    <property type="entry name" value="Replication-associated recombination protein A"/>
    <property type="match status" value="1"/>
</dbReference>
<keyword evidence="6" id="KW-0067">ATP-binding</keyword>
<evidence type="ECO:0000256" key="4">
    <source>
        <dbReference type="ARBA" id="ARBA00022705"/>
    </source>
</evidence>
<dbReference type="AlphaFoldDB" id="A0A1G2B7C0"/>
<evidence type="ECO:0000259" key="7">
    <source>
        <dbReference type="SMART" id="SM00382"/>
    </source>
</evidence>
<dbReference type="CDD" id="cd00009">
    <property type="entry name" value="AAA"/>
    <property type="match status" value="1"/>
</dbReference>
<dbReference type="InterPro" id="IPR003593">
    <property type="entry name" value="AAA+_ATPase"/>
</dbReference>
<dbReference type="InterPro" id="IPR003959">
    <property type="entry name" value="ATPase_AAA_core"/>
</dbReference>
<dbReference type="InterPro" id="IPR021886">
    <property type="entry name" value="MgsA_C"/>
</dbReference>
<dbReference type="InterPro" id="IPR027417">
    <property type="entry name" value="P-loop_NTPase"/>
</dbReference>
<dbReference type="CDD" id="cd18139">
    <property type="entry name" value="HLD_clamp_RarA"/>
    <property type="match status" value="1"/>
</dbReference>
<dbReference type="Proteomes" id="UP000176952">
    <property type="component" value="Unassembled WGS sequence"/>
</dbReference>
<dbReference type="GO" id="GO:0003677">
    <property type="term" value="F:DNA binding"/>
    <property type="evidence" value="ECO:0007669"/>
    <property type="project" value="InterPro"/>
</dbReference>
<dbReference type="STRING" id="1798542.A3F54_00540"/>
<comment type="function">
    <text evidence="1">DNA-dependent ATPase that plays important roles in cellular responses to stalled DNA replication processes.</text>
</comment>
<comment type="caution">
    <text evidence="8">The sequence shown here is derived from an EMBL/GenBank/DDBJ whole genome shotgun (WGS) entry which is preliminary data.</text>
</comment>